<name>A0ABT8ZUR4_9SPHN</name>
<dbReference type="Proteomes" id="UP001176471">
    <property type="component" value="Unassembled WGS sequence"/>
</dbReference>
<keyword evidence="3" id="KW-1185">Reference proteome</keyword>
<reference evidence="2" key="1">
    <citation type="submission" date="2023-07" db="EMBL/GenBank/DDBJ databases">
        <title>Bacterial whole genome sequence for Sphingobium sp. HBC34.</title>
        <authorList>
            <person name="Le V."/>
            <person name="Ko S.-R."/>
            <person name="Ahn C.-Y."/>
            <person name="Oh H.-M."/>
        </authorList>
    </citation>
    <scope>NUCLEOTIDE SEQUENCE</scope>
    <source>
        <strain evidence="2">HBC34</strain>
    </source>
</reference>
<feature type="signal peptide" evidence="1">
    <location>
        <begin position="1"/>
        <end position="27"/>
    </location>
</feature>
<keyword evidence="1" id="KW-0732">Signal</keyword>
<protein>
    <submittedName>
        <fullName evidence="2">DUF2282 domain-containing protein</fullName>
    </submittedName>
</protein>
<gene>
    <name evidence="2" type="ORF">Q4610_19280</name>
</gene>
<dbReference type="EMBL" id="JAUQOM010000018">
    <property type="protein sequence ID" value="MDO7837191.1"/>
    <property type="molecule type" value="Genomic_DNA"/>
</dbReference>
<accession>A0ABT8ZUR4</accession>
<evidence type="ECO:0000313" key="2">
    <source>
        <dbReference type="EMBL" id="MDO7837191.1"/>
    </source>
</evidence>
<dbReference type="InterPro" id="IPR018740">
    <property type="entry name" value="DUF2282_membr"/>
</dbReference>
<dbReference type="RefSeq" id="WP_304537493.1">
    <property type="nucleotide sequence ID" value="NZ_JAUQOM010000018.1"/>
</dbReference>
<feature type="chain" id="PRO_5046194661" evidence="1">
    <location>
        <begin position="28"/>
        <end position="99"/>
    </location>
</feature>
<sequence length="99" mass="9650">MSSTIKITALAASLATAALLASAPSQAAGDQAGAKEKCYGVALKGHNDCKAGPGTSCAGTASADYQGNAWKLVPAGTCVTQGGTLEAHAGNARPVPHRG</sequence>
<proteinExistence type="predicted"/>
<comment type="caution">
    <text evidence="2">The sequence shown here is derived from an EMBL/GenBank/DDBJ whole genome shotgun (WGS) entry which is preliminary data.</text>
</comment>
<evidence type="ECO:0000313" key="3">
    <source>
        <dbReference type="Proteomes" id="UP001176471"/>
    </source>
</evidence>
<evidence type="ECO:0000256" key="1">
    <source>
        <dbReference type="SAM" id="SignalP"/>
    </source>
</evidence>
<organism evidence="2 3">
    <name type="scientific">Sphingobium cyanobacteriorum</name>
    <dbReference type="NCBI Taxonomy" id="3063954"/>
    <lineage>
        <taxon>Bacteria</taxon>
        <taxon>Pseudomonadati</taxon>
        <taxon>Pseudomonadota</taxon>
        <taxon>Alphaproteobacteria</taxon>
        <taxon>Sphingomonadales</taxon>
        <taxon>Sphingomonadaceae</taxon>
        <taxon>Sphingobium</taxon>
    </lineage>
</organism>
<dbReference type="Pfam" id="PF10048">
    <property type="entry name" value="DUF2282"/>
    <property type="match status" value="1"/>
</dbReference>